<dbReference type="InterPro" id="IPR003593">
    <property type="entry name" value="AAA+_ATPase"/>
</dbReference>
<feature type="transmembrane region" description="Helical" evidence="8">
    <location>
        <begin position="71"/>
        <end position="93"/>
    </location>
</feature>
<sequence>MTDDERQPIAASGDLGATNITFQEKSSASEPELILGHDETNVLQQQIASPTSWDKSARFLLSCTSSLDGTILILSTIAAVVGGAANPFAMLLLGNMGQSFRGFFIGDTALEDFNREVNQLSLFYVYLAIVEFVAIYAATVGFAIAGERIAQRIRERYLAAILRQNIAYFDGLGVGEVNTRLTTDINLIQDAITGKASATLSAIATFVSALIISFIKSWVLTLIVFPAQILIVGAMGVGAKFMIKYTVQSHAAYAPGMSLAEEAIGSVRGVTAYGMQETLVRRYQEHVAKARKAGFSSGVALACLIAAMNGIIFWSYGLAFWQGARYLVQGRVSLSAILTILFANITGAFALGNISPHTQAFVNGITATDKISQTCCRQPPIDSSLCAGRNPKMCGGAIELRNVRHVYPSRQTILVLDNFSHFFPPGKTTALVGSSGCGKSTIVGLLERFYRPVRGQIFLDGIDISTLDVSWLRQQIGLVSQDPTLFSATIFENIRLGLVGSAHENLQDELAKKMVEDAARVANAYDFIMALPDGFATKVGDSGSLLSGGQKQRIAIARAIVGDPKILILDEATSALDAVAERHVQEALQMASQGRTTIAIAHRLTTISAADNIIVMSKGRIVEQGTHAELMEQRAVYFDMFQQQSVPVTTHQDTPDMIPDQRHLGDEFGSVQRSSDAEERHTEATIALLQHPQEPTTIRSLALFVHRLNKGNDLLILLGLVFSVVAGASHPAQSVFLAKIIATMSVKSADNTKILEKVNFWCWMYFMIGFTTLFGWLGQGVCFALYSVRLTQNARVKGLETILNHDMALFLRDDHSTAALTSVLSSSAANLQGLSGAVLGTLVVVSTTLIAGFVLATAIGWKLALVCATTTPIQLACGIVRLKCVALLEGHSRRVYESSATYACEYSSNIRTVAALNLEPKIQRDYHQLLEEQRKRSLTSISQSSLLYAASQSLNFLCASLAFWYGSRLVATENYTMFQFFVCYTAVIAGAYSAGAIFSFAPDIGKARDSAARMQALFRQPVSIDVRTSDGSAPSKAERSITLRNVSFTYPSRPDRLVLDNVNISVRPGQYIALVGGSGSGKSTVISLLERFFDPDQGQIIFASENIKDWNLKNYRRQLGLVSQSPTLFDGTIRDNIVFGVEDEKPSEEAVTRACRDANIYDFVSSLPDGFNTVVGARGAMLSGGQRQRITIARALLRNPKVLLLDEATSALDSESEKVVQEALDAAARGRTTIAVAHRISTVKHADCIYVLDRGRVVEEGTHQALMEANGKYSELVKLQSFNA</sequence>
<keyword evidence="7 8" id="KW-0472">Membrane</keyword>
<dbReference type="Gene3D" id="1.20.1560.10">
    <property type="entry name" value="ABC transporter type 1, transmembrane domain"/>
    <property type="match status" value="2"/>
</dbReference>
<dbReference type="InterPro" id="IPR003439">
    <property type="entry name" value="ABC_transporter-like_ATP-bd"/>
</dbReference>
<dbReference type="GO" id="GO:0090374">
    <property type="term" value="P:oligopeptide export from mitochondrion"/>
    <property type="evidence" value="ECO:0007669"/>
    <property type="project" value="TreeGrafter"/>
</dbReference>
<keyword evidence="6 8" id="KW-1133">Transmembrane helix</keyword>
<feature type="transmembrane region" description="Helical" evidence="8">
    <location>
        <begin position="714"/>
        <end position="743"/>
    </location>
</feature>
<feature type="transmembrane region" description="Helical" evidence="8">
    <location>
        <begin position="196"/>
        <end position="215"/>
    </location>
</feature>
<feature type="transmembrane region" description="Helical" evidence="8">
    <location>
        <begin position="945"/>
        <end position="965"/>
    </location>
</feature>
<evidence type="ECO:0000259" key="9">
    <source>
        <dbReference type="PROSITE" id="PS50893"/>
    </source>
</evidence>
<feature type="transmembrane region" description="Helical" evidence="8">
    <location>
        <begin position="977"/>
        <end position="1001"/>
    </location>
</feature>
<feature type="transmembrane region" description="Helical" evidence="8">
    <location>
        <begin position="221"/>
        <end position="243"/>
    </location>
</feature>
<comment type="caution">
    <text evidence="11">The sequence shown here is derived from an EMBL/GenBank/DDBJ whole genome shotgun (WGS) entry which is preliminary data.</text>
</comment>
<dbReference type="Proteomes" id="UP001232148">
    <property type="component" value="Unassembled WGS sequence"/>
</dbReference>
<evidence type="ECO:0000256" key="1">
    <source>
        <dbReference type="ARBA" id="ARBA00004141"/>
    </source>
</evidence>
<feature type="transmembrane region" description="Helical" evidence="8">
    <location>
        <begin position="763"/>
        <end position="788"/>
    </location>
</feature>
<evidence type="ECO:0000313" key="11">
    <source>
        <dbReference type="EMBL" id="KAK2030382.1"/>
    </source>
</evidence>
<reference evidence="11" key="1">
    <citation type="submission" date="2021-06" db="EMBL/GenBank/DDBJ databases">
        <title>Comparative genomics, transcriptomics and evolutionary studies reveal genomic signatures of adaptation to plant cell wall in hemibiotrophic fungi.</title>
        <authorList>
            <consortium name="DOE Joint Genome Institute"/>
            <person name="Baroncelli R."/>
            <person name="Diaz J.F."/>
            <person name="Benocci T."/>
            <person name="Peng M."/>
            <person name="Battaglia E."/>
            <person name="Haridas S."/>
            <person name="Andreopoulos W."/>
            <person name="Labutti K."/>
            <person name="Pangilinan J."/>
            <person name="Floch G.L."/>
            <person name="Makela M.R."/>
            <person name="Henrissat B."/>
            <person name="Grigoriev I.V."/>
            <person name="Crouch J.A."/>
            <person name="De Vries R.P."/>
            <person name="Sukno S.A."/>
            <person name="Thon M.R."/>
        </authorList>
    </citation>
    <scope>NUCLEOTIDE SEQUENCE</scope>
    <source>
        <strain evidence="11">MAFF235873</strain>
    </source>
</reference>
<dbReference type="GO" id="GO:0005524">
    <property type="term" value="F:ATP binding"/>
    <property type="evidence" value="ECO:0007669"/>
    <property type="project" value="UniProtKB-KW"/>
</dbReference>
<dbReference type="PANTHER" id="PTHR43394">
    <property type="entry name" value="ATP-DEPENDENT PERMEASE MDL1, MITOCHONDRIAL"/>
    <property type="match status" value="1"/>
</dbReference>
<dbReference type="SMART" id="SM00382">
    <property type="entry name" value="AAA"/>
    <property type="match status" value="2"/>
</dbReference>
<accession>A0AAD9HLU3</accession>
<dbReference type="SUPFAM" id="SSF52540">
    <property type="entry name" value="P-loop containing nucleoside triphosphate hydrolases"/>
    <property type="match status" value="2"/>
</dbReference>
<name>A0AAD9HLU3_9PEZI</name>
<dbReference type="InterPro" id="IPR011527">
    <property type="entry name" value="ABC1_TM_dom"/>
</dbReference>
<evidence type="ECO:0000256" key="3">
    <source>
        <dbReference type="ARBA" id="ARBA00022692"/>
    </source>
</evidence>
<proteinExistence type="inferred from homology"/>
<comment type="similarity">
    <text evidence="2">Belongs to the ABC transporter superfamily. ABCB family. Multidrug resistance exporter (TC 3.A.1.201) subfamily.</text>
</comment>
<feature type="domain" description="ABC transporter" evidence="9">
    <location>
        <begin position="398"/>
        <end position="643"/>
    </location>
</feature>
<feature type="domain" description="ABC transmembrane type-1" evidence="10">
    <location>
        <begin position="73"/>
        <end position="363"/>
    </location>
</feature>
<dbReference type="GO" id="GO:0016887">
    <property type="term" value="F:ATP hydrolysis activity"/>
    <property type="evidence" value="ECO:0007669"/>
    <property type="project" value="InterPro"/>
</dbReference>
<dbReference type="GO" id="GO:0005743">
    <property type="term" value="C:mitochondrial inner membrane"/>
    <property type="evidence" value="ECO:0007669"/>
    <property type="project" value="TreeGrafter"/>
</dbReference>
<dbReference type="SUPFAM" id="SSF90123">
    <property type="entry name" value="ABC transporter transmembrane region"/>
    <property type="match status" value="2"/>
</dbReference>
<dbReference type="FunFam" id="3.40.50.300:FF:000251">
    <property type="entry name" value="ABC transporter B family member 19"/>
    <property type="match status" value="1"/>
</dbReference>
<dbReference type="InterPro" id="IPR036640">
    <property type="entry name" value="ABC1_TM_sf"/>
</dbReference>
<evidence type="ECO:0000256" key="4">
    <source>
        <dbReference type="ARBA" id="ARBA00022741"/>
    </source>
</evidence>
<feature type="transmembrane region" description="Helical" evidence="8">
    <location>
        <begin position="834"/>
        <end position="857"/>
    </location>
</feature>
<dbReference type="PROSITE" id="PS50929">
    <property type="entry name" value="ABC_TM1F"/>
    <property type="match status" value="2"/>
</dbReference>
<evidence type="ECO:0000256" key="8">
    <source>
        <dbReference type="SAM" id="Phobius"/>
    </source>
</evidence>
<dbReference type="CDD" id="cd18578">
    <property type="entry name" value="ABC_6TM_Pgp_ABCB1_D2_like"/>
    <property type="match status" value="1"/>
</dbReference>
<dbReference type="GO" id="GO:0015421">
    <property type="term" value="F:ABC-type oligopeptide transporter activity"/>
    <property type="evidence" value="ECO:0007669"/>
    <property type="project" value="TreeGrafter"/>
</dbReference>
<gene>
    <name evidence="11" type="ORF">LX32DRAFT_615572</name>
</gene>
<feature type="domain" description="ABC transmembrane type-1" evidence="10">
    <location>
        <begin position="717"/>
        <end position="1006"/>
    </location>
</feature>
<feature type="transmembrane region" description="Helical" evidence="8">
    <location>
        <begin position="123"/>
        <end position="146"/>
    </location>
</feature>
<dbReference type="InterPro" id="IPR017871">
    <property type="entry name" value="ABC_transporter-like_CS"/>
</dbReference>
<keyword evidence="12" id="KW-1185">Reference proteome</keyword>
<dbReference type="PANTHER" id="PTHR43394:SF1">
    <property type="entry name" value="ATP-BINDING CASSETTE SUB-FAMILY B MEMBER 10, MITOCHONDRIAL"/>
    <property type="match status" value="1"/>
</dbReference>
<dbReference type="PROSITE" id="PS00211">
    <property type="entry name" value="ABC_TRANSPORTER_1"/>
    <property type="match status" value="2"/>
</dbReference>
<keyword evidence="11" id="KW-0378">Hydrolase</keyword>
<feature type="transmembrane region" description="Helical" evidence="8">
    <location>
        <begin position="299"/>
        <end position="320"/>
    </location>
</feature>
<comment type="subcellular location">
    <subcellularLocation>
        <location evidence="1">Membrane</location>
        <topology evidence="1">Multi-pass membrane protein</topology>
    </subcellularLocation>
</comment>
<keyword evidence="3 8" id="KW-0812">Transmembrane</keyword>
<organism evidence="11 12">
    <name type="scientific">Colletotrichum zoysiae</name>
    <dbReference type="NCBI Taxonomy" id="1216348"/>
    <lineage>
        <taxon>Eukaryota</taxon>
        <taxon>Fungi</taxon>
        <taxon>Dikarya</taxon>
        <taxon>Ascomycota</taxon>
        <taxon>Pezizomycotina</taxon>
        <taxon>Sordariomycetes</taxon>
        <taxon>Hypocreomycetidae</taxon>
        <taxon>Glomerellales</taxon>
        <taxon>Glomerellaceae</taxon>
        <taxon>Colletotrichum</taxon>
        <taxon>Colletotrichum graminicola species complex</taxon>
    </lineage>
</organism>
<dbReference type="EMBL" id="MU842852">
    <property type="protein sequence ID" value="KAK2030382.1"/>
    <property type="molecule type" value="Genomic_DNA"/>
</dbReference>
<dbReference type="InterPro" id="IPR039421">
    <property type="entry name" value="Type_1_exporter"/>
</dbReference>
<dbReference type="Pfam" id="PF00664">
    <property type="entry name" value="ABC_membrane"/>
    <property type="match status" value="2"/>
</dbReference>
<dbReference type="InterPro" id="IPR027417">
    <property type="entry name" value="P-loop_NTPase"/>
</dbReference>
<dbReference type="FunFam" id="3.40.50.300:FF:000913">
    <property type="entry name" value="ABC multidrug transporter SitT"/>
    <property type="match status" value="1"/>
</dbReference>
<evidence type="ECO:0000256" key="6">
    <source>
        <dbReference type="ARBA" id="ARBA00022989"/>
    </source>
</evidence>
<feature type="transmembrane region" description="Helical" evidence="8">
    <location>
        <begin position="332"/>
        <end position="351"/>
    </location>
</feature>
<evidence type="ECO:0000313" key="12">
    <source>
        <dbReference type="Proteomes" id="UP001232148"/>
    </source>
</evidence>
<dbReference type="PROSITE" id="PS50893">
    <property type="entry name" value="ABC_TRANSPORTER_2"/>
    <property type="match status" value="2"/>
</dbReference>
<evidence type="ECO:0000256" key="7">
    <source>
        <dbReference type="ARBA" id="ARBA00023136"/>
    </source>
</evidence>
<evidence type="ECO:0000256" key="2">
    <source>
        <dbReference type="ARBA" id="ARBA00007577"/>
    </source>
</evidence>
<dbReference type="Pfam" id="PF00005">
    <property type="entry name" value="ABC_tran"/>
    <property type="match status" value="2"/>
</dbReference>
<dbReference type="CDD" id="cd18577">
    <property type="entry name" value="ABC_6TM_Pgp_ABCB1_D1_like"/>
    <property type="match status" value="1"/>
</dbReference>
<keyword evidence="5" id="KW-0067">ATP-binding</keyword>
<feature type="domain" description="ABC transporter" evidence="9">
    <location>
        <begin position="1041"/>
        <end position="1279"/>
    </location>
</feature>
<dbReference type="CDD" id="cd03249">
    <property type="entry name" value="ABC_MTABC3_MDL1_MDL2"/>
    <property type="match status" value="2"/>
</dbReference>
<protein>
    <submittedName>
        <fullName evidence="11">P-loop containing nucleoside triphosphate hydrolase protein</fullName>
    </submittedName>
</protein>
<dbReference type="Gene3D" id="3.40.50.300">
    <property type="entry name" value="P-loop containing nucleotide triphosphate hydrolases"/>
    <property type="match status" value="2"/>
</dbReference>
<evidence type="ECO:0000259" key="10">
    <source>
        <dbReference type="PROSITE" id="PS50929"/>
    </source>
</evidence>
<keyword evidence="4" id="KW-0547">Nucleotide-binding</keyword>
<evidence type="ECO:0000256" key="5">
    <source>
        <dbReference type="ARBA" id="ARBA00022840"/>
    </source>
</evidence>